<evidence type="ECO:0000256" key="3">
    <source>
        <dbReference type="ARBA" id="ARBA00006205"/>
    </source>
</evidence>
<keyword evidence="9" id="KW-0315">Glutamine amidotransferase</keyword>
<evidence type="ECO:0000256" key="7">
    <source>
        <dbReference type="ARBA" id="ARBA00022840"/>
    </source>
</evidence>
<keyword evidence="7" id="KW-0067">ATP-binding</keyword>
<dbReference type="Proteomes" id="UP000598997">
    <property type="component" value="Unassembled WGS sequence"/>
</dbReference>
<dbReference type="InterPro" id="IPR004484">
    <property type="entry name" value="CbiA/CobB_synth"/>
</dbReference>
<keyword evidence="5" id="KW-0436">Ligase</keyword>
<evidence type="ECO:0000256" key="8">
    <source>
        <dbReference type="ARBA" id="ARBA00022842"/>
    </source>
</evidence>
<dbReference type="PANTHER" id="PTHR43873:SF1">
    <property type="entry name" value="COBYRINATE A,C-DIAMIDE SYNTHASE"/>
    <property type="match status" value="1"/>
</dbReference>
<comment type="similarity">
    <text evidence="3">Belongs to the CobB/CobQ family. CobQ subfamily.</text>
</comment>
<reference evidence="12 13" key="1">
    <citation type="journal article" date="2014" name="Int. J. Syst. Evol. Microbiol.">
        <title>Complete genome sequence of Corynebacterium casei LMG S-19264T (=DSM 44701T), isolated from a smear-ripened cheese.</title>
        <authorList>
            <consortium name="US DOE Joint Genome Institute (JGI-PGF)"/>
            <person name="Walter F."/>
            <person name="Albersmeier A."/>
            <person name="Kalinowski J."/>
            <person name="Ruckert C."/>
        </authorList>
    </citation>
    <scope>NUCLEOTIDE SEQUENCE [LARGE SCALE GENOMIC DNA]</scope>
    <source>
        <strain evidence="12 13">CGMCC 1.15358</strain>
    </source>
</reference>
<dbReference type="NCBIfam" id="NF002204">
    <property type="entry name" value="PRK01077.1"/>
    <property type="match status" value="1"/>
</dbReference>
<dbReference type="Gene3D" id="3.40.50.880">
    <property type="match status" value="1"/>
</dbReference>
<evidence type="ECO:0000259" key="11">
    <source>
        <dbReference type="Pfam" id="PF07685"/>
    </source>
</evidence>
<evidence type="ECO:0000313" key="13">
    <source>
        <dbReference type="Proteomes" id="UP000598997"/>
    </source>
</evidence>
<dbReference type="InterPro" id="IPR011698">
    <property type="entry name" value="GATase_3"/>
</dbReference>
<dbReference type="RefSeq" id="WP_229660401.1">
    <property type="nucleotide sequence ID" value="NZ_BMIO01000008.1"/>
</dbReference>
<comment type="pathway">
    <text evidence="2">Cofactor biosynthesis; adenosylcobalamin biosynthesis.</text>
</comment>
<dbReference type="GO" id="GO:0009236">
    <property type="term" value="P:cobalamin biosynthetic process"/>
    <property type="evidence" value="ECO:0007669"/>
    <property type="project" value="UniProtKB-KW"/>
</dbReference>
<evidence type="ECO:0000313" key="12">
    <source>
        <dbReference type="EMBL" id="GGD50227.1"/>
    </source>
</evidence>
<dbReference type="InterPro" id="IPR027417">
    <property type="entry name" value="P-loop_NTPase"/>
</dbReference>
<organism evidence="12 13">
    <name type="scientific">Croceicoccus pelagius</name>
    <dbReference type="NCBI Taxonomy" id="1703341"/>
    <lineage>
        <taxon>Bacteria</taxon>
        <taxon>Pseudomonadati</taxon>
        <taxon>Pseudomonadota</taxon>
        <taxon>Alphaproteobacteria</taxon>
        <taxon>Sphingomonadales</taxon>
        <taxon>Erythrobacteraceae</taxon>
        <taxon>Croceicoccus</taxon>
    </lineage>
</organism>
<evidence type="ECO:0000256" key="6">
    <source>
        <dbReference type="ARBA" id="ARBA00022741"/>
    </source>
</evidence>
<dbReference type="Pfam" id="PF01656">
    <property type="entry name" value="CbiA"/>
    <property type="match status" value="1"/>
</dbReference>
<dbReference type="Gene3D" id="3.40.50.300">
    <property type="entry name" value="P-loop containing nucleotide triphosphate hydrolases"/>
    <property type="match status" value="2"/>
</dbReference>
<comment type="cofactor">
    <cofactor evidence="1">
        <name>Mg(2+)</name>
        <dbReference type="ChEBI" id="CHEBI:18420"/>
    </cofactor>
</comment>
<accession>A0A917DMQ6</accession>
<dbReference type="CDD" id="cd03130">
    <property type="entry name" value="GATase1_CobB"/>
    <property type="match status" value="1"/>
</dbReference>
<keyword evidence="6" id="KW-0547">Nucleotide-binding</keyword>
<gene>
    <name evidence="12" type="primary">cobB</name>
    <name evidence="12" type="ORF">GCM10010989_25580</name>
</gene>
<proteinExistence type="inferred from homology"/>
<evidence type="ECO:0000259" key="10">
    <source>
        <dbReference type="Pfam" id="PF01656"/>
    </source>
</evidence>
<dbReference type="NCBIfam" id="TIGR00379">
    <property type="entry name" value="cobB"/>
    <property type="match status" value="1"/>
</dbReference>
<evidence type="ECO:0000256" key="2">
    <source>
        <dbReference type="ARBA" id="ARBA00004953"/>
    </source>
</evidence>
<evidence type="ECO:0000256" key="1">
    <source>
        <dbReference type="ARBA" id="ARBA00001946"/>
    </source>
</evidence>
<evidence type="ECO:0000256" key="4">
    <source>
        <dbReference type="ARBA" id="ARBA00022573"/>
    </source>
</evidence>
<keyword evidence="13" id="KW-1185">Reference proteome</keyword>
<dbReference type="PROSITE" id="PS51274">
    <property type="entry name" value="GATASE_COBBQ"/>
    <property type="match status" value="1"/>
</dbReference>
<dbReference type="GO" id="GO:0042242">
    <property type="term" value="F:cobyrinic acid a,c-diamide synthase activity"/>
    <property type="evidence" value="ECO:0007669"/>
    <property type="project" value="InterPro"/>
</dbReference>
<keyword evidence="8" id="KW-0460">Magnesium</keyword>
<protein>
    <submittedName>
        <fullName evidence="12">Hydrogenobyrinate a,c-diamide synthase</fullName>
    </submittedName>
</protein>
<feature type="domain" description="CobB/CobQ-like glutamine amidotransferase" evidence="11">
    <location>
        <begin position="245"/>
        <end position="425"/>
    </location>
</feature>
<dbReference type="AlphaFoldDB" id="A0A917DMQ6"/>
<comment type="caution">
    <text evidence="12">The sequence shown here is derived from an EMBL/GenBank/DDBJ whole genome shotgun (WGS) entry which is preliminary data.</text>
</comment>
<evidence type="ECO:0000256" key="9">
    <source>
        <dbReference type="ARBA" id="ARBA00022962"/>
    </source>
</evidence>
<sequence length="456" mass="48879">MIDDTTPDAAQCPALMVAAPASGQGKTTVTAALARRYRNVGLRVRVFKCGPDFLDPMILEQASGHPVHPLDLFMVGEAECRRLLHEAARAADIILVEGVMGLFDGDPSSADIAARFGLPVLAVIDGSAMAQTFGAIVHGLAKYRDDIRIDAVIANRVAGARHAEMLRNSVRGPVRWMGAIERSSGLELSSRHLGLLMAEEIADLDHRLDTAAAALPTGVDTLPPAVAFTACPQSAVDGTALSGVRIGIARDACFAFLYPDNLAVLREWGADLRFFSPLADEGLPDCDALWLPGGYPELHATTLAANGNWQRDLRRHHAQGKPVLAECGGMMVCMQSLQLVDGSNASMANLMPGRTIMQERLAGLGLQVVGLPDGPVRGHAFHYSRVETTLPPSARSRNPNGGRSEAVYEHGSLLASYVHLYFRSNPKAIAAWFSAQQEVEVAEHSTSTDRPTFELP</sequence>
<dbReference type="InterPro" id="IPR002586">
    <property type="entry name" value="CobQ/CobB/MinD/ParA_Nub-bd_dom"/>
</dbReference>
<dbReference type="Pfam" id="PF07685">
    <property type="entry name" value="GATase_3"/>
    <property type="match status" value="1"/>
</dbReference>
<dbReference type="SUPFAM" id="SSF52317">
    <property type="entry name" value="Class I glutamine amidotransferase-like"/>
    <property type="match status" value="1"/>
</dbReference>
<dbReference type="PANTHER" id="PTHR43873">
    <property type="entry name" value="COBYRINATE A,C-DIAMIDE SYNTHASE"/>
    <property type="match status" value="1"/>
</dbReference>
<keyword evidence="4" id="KW-0169">Cobalamin biosynthesis</keyword>
<dbReference type="EMBL" id="BMIO01000008">
    <property type="protein sequence ID" value="GGD50227.1"/>
    <property type="molecule type" value="Genomic_DNA"/>
</dbReference>
<feature type="domain" description="CobQ/CobB/MinD/ParA nucleotide binding" evidence="10">
    <location>
        <begin position="15"/>
        <end position="193"/>
    </location>
</feature>
<dbReference type="GO" id="GO:0005524">
    <property type="term" value="F:ATP binding"/>
    <property type="evidence" value="ECO:0007669"/>
    <property type="project" value="UniProtKB-KW"/>
</dbReference>
<dbReference type="SUPFAM" id="SSF52540">
    <property type="entry name" value="P-loop containing nucleoside triphosphate hydrolases"/>
    <property type="match status" value="1"/>
</dbReference>
<name>A0A917DMQ6_9SPHN</name>
<evidence type="ECO:0000256" key="5">
    <source>
        <dbReference type="ARBA" id="ARBA00022598"/>
    </source>
</evidence>
<dbReference type="CDD" id="cd05388">
    <property type="entry name" value="CobB_N"/>
    <property type="match status" value="1"/>
</dbReference>
<dbReference type="InterPro" id="IPR029062">
    <property type="entry name" value="Class_I_gatase-like"/>
</dbReference>